<dbReference type="InterPro" id="IPR029026">
    <property type="entry name" value="tRNA_m1G_MTases_N"/>
</dbReference>
<dbReference type="InterPro" id="IPR015947">
    <property type="entry name" value="PUA-like_sf"/>
</dbReference>
<dbReference type="STRING" id="1142511.WIGMOR_0616"/>
<dbReference type="PANTHER" id="PTHR30027:SF3">
    <property type="entry name" value="16S RRNA (URACIL(1498)-N(3))-METHYLTRANSFERASE"/>
    <property type="match status" value="1"/>
</dbReference>
<evidence type="ECO:0000256" key="7">
    <source>
        <dbReference type="ARBA" id="ARBA00022603"/>
    </source>
</evidence>
<dbReference type="SUPFAM" id="SSF75217">
    <property type="entry name" value="alpha/beta knot"/>
    <property type="match status" value="1"/>
</dbReference>
<evidence type="ECO:0000256" key="11">
    <source>
        <dbReference type="ARBA" id="ARBA00047944"/>
    </source>
</evidence>
<evidence type="ECO:0000256" key="5">
    <source>
        <dbReference type="ARBA" id="ARBA00022490"/>
    </source>
</evidence>
<dbReference type="HOGENOM" id="CLU_067442_5_1_6"/>
<sequence>MHIFRIYHSQELSLNKTIIISDQSMNYLKNVLRMKLGNLIKLFNNKNQEYLGKIVKFDNKKIYICLTKKIHSNVESPLKIYLGQSICNRTSMEYIFQKSVELGVYEITPLFSEHCYINGNHYQIKNKMKRWKTIVIHASQQCGRKSLLKINCPMSMLEWCKKKNNILSIYTDLRSKNKMNDIRSHYNQARLLVGPEGGFSKYENAYLMKNNFYKIRIGPRTLRVETSVLSAIALLQMRFGDF</sequence>
<dbReference type="RefSeq" id="WP_014354368.1">
    <property type="nucleotide sequence ID" value="NC_016893.1"/>
</dbReference>
<dbReference type="Pfam" id="PF04452">
    <property type="entry name" value="Methyltrans_RNA"/>
    <property type="match status" value="1"/>
</dbReference>
<evidence type="ECO:0000256" key="3">
    <source>
        <dbReference type="ARBA" id="ARBA00012328"/>
    </source>
</evidence>
<evidence type="ECO:0000256" key="12">
    <source>
        <dbReference type="PIRNR" id="PIRNR015601"/>
    </source>
</evidence>
<dbReference type="AlphaFoldDB" id="H6Q5E7"/>
<dbReference type="Gene3D" id="2.40.240.20">
    <property type="entry name" value="Hypothetical PUA domain-like, domain 1"/>
    <property type="match status" value="1"/>
</dbReference>
<dbReference type="eggNOG" id="COG1385">
    <property type="taxonomic scope" value="Bacteria"/>
</dbReference>
<evidence type="ECO:0000256" key="8">
    <source>
        <dbReference type="ARBA" id="ARBA00022679"/>
    </source>
</evidence>
<keyword evidence="6 12" id="KW-0698">rRNA processing</keyword>
<dbReference type="GO" id="GO:0070475">
    <property type="term" value="P:rRNA base methylation"/>
    <property type="evidence" value="ECO:0007669"/>
    <property type="project" value="TreeGrafter"/>
</dbReference>
<evidence type="ECO:0000256" key="6">
    <source>
        <dbReference type="ARBA" id="ARBA00022552"/>
    </source>
</evidence>
<dbReference type="OrthoDB" id="9815641at2"/>
<dbReference type="GO" id="GO:0070042">
    <property type="term" value="F:rRNA (uridine-N3-)-methyltransferase activity"/>
    <property type="evidence" value="ECO:0007669"/>
    <property type="project" value="TreeGrafter"/>
</dbReference>
<feature type="domain" description="Ribosomal RNA small subunit methyltransferase E PUA-like" evidence="14">
    <location>
        <begin position="22"/>
        <end position="64"/>
    </location>
</feature>
<evidence type="ECO:0000256" key="1">
    <source>
        <dbReference type="ARBA" id="ARBA00004496"/>
    </source>
</evidence>
<comment type="similarity">
    <text evidence="2 12">Belongs to the RNA methyltransferase RsmE family.</text>
</comment>
<dbReference type="CDD" id="cd18084">
    <property type="entry name" value="RsmE-like"/>
    <property type="match status" value="1"/>
</dbReference>
<dbReference type="PIRSF" id="PIRSF015601">
    <property type="entry name" value="MTase_slr0722"/>
    <property type="match status" value="1"/>
</dbReference>
<keyword evidence="5 12" id="KW-0963">Cytoplasm</keyword>
<dbReference type="EC" id="2.1.1.193" evidence="3 12"/>
<dbReference type="NCBIfam" id="TIGR00046">
    <property type="entry name" value="RsmE family RNA methyltransferase"/>
    <property type="match status" value="1"/>
</dbReference>
<proteinExistence type="inferred from homology"/>
<organism evidence="15 16">
    <name type="scientific">Wigglesworthia glossinidia endosymbiont of Glossina morsitans morsitans</name>
    <name type="common">Yale colony</name>
    <dbReference type="NCBI Taxonomy" id="1142511"/>
    <lineage>
        <taxon>Bacteria</taxon>
        <taxon>Pseudomonadati</taxon>
        <taxon>Pseudomonadota</taxon>
        <taxon>Gammaproteobacteria</taxon>
        <taxon>Enterobacterales</taxon>
        <taxon>Erwiniaceae</taxon>
        <taxon>Wigglesworthia</taxon>
    </lineage>
</organism>
<keyword evidence="8 12" id="KW-0808">Transferase</keyword>
<dbReference type="EMBL" id="CP003315">
    <property type="protein sequence ID" value="AFA41430.1"/>
    <property type="molecule type" value="Genomic_DNA"/>
</dbReference>
<dbReference type="PANTHER" id="PTHR30027">
    <property type="entry name" value="RIBOSOMAL RNA SMALL SUBUNIT METHYLTRANSFERASE E"/>
    <property type="match status" value="1"/>
</dbReference>
<evidence type="ECO:0000259" key="13">
    <source>
        <dbReference type="Pfam" id="PF04452"/>
    </source>
</evidence>
<dbReference type="InterPro" id="IPR029028">
    <property type="entry name" value="Alpha/beta_knot_MTases"/>
</dbReference>
<dbReference type="Proteomes" id="UP000009061">
    <property type="component" value="Chromosome"/>
</dbReference>
<comment type="subcellular location">
    <subcellularLocation>
        <location evidence="1 12">Cytoplasm</location>
    </subcellularLocation>
</comment>
<evidence type="ECO:0000256" key="4">
    <source>
        <dbReference type="ARBA" id="ARBA00013673"/>
    </source>
</evidence>
<keyword evidence="7 12" id="KW-0489">Methyltransferase</keyword>
<accession>H6Q5E7</accession>
<dbReference type="SUPFAM" id="SSF88697">
    <property type="entry name" value="PUA domain-like"/>
    <property type="match status" value="1"/>
</dbReference>
<comment type="function">
    <text evidence="10 12">Specifically methylates the N3 position of the uracil ring of uridine 1498 (m3U1498) in 16S rRNA. Acts on the fully assembled 30S ribosomal subunit.</text>
</comment>
<comment type="catalytic activity">
    <reaction evidence="11 12">
        <text>uridine(1498) in 16S rRNA + S-adenosyl-L-methionine = N(3)-methyluridine(1498) in 16S rRNA + S-adenosyl-L-homocysteine + H(+)</text>
        <dbReference type="Rhea" id="RHEA:42920"/>
        <dbReference type="Rhea" id="RHEA-COMP:10283"/>
        <dbReference type="Rhea" id="RHEA-COMP:10284"/>
        <dbReference type="ChEBI" id="CHEBI:15378"/>
        <dbReference type="ChEBI" id="CHEBI:57856"/>
        <dbReference type="ChEBI" id="CHEBI:59789"/>
        <dbReference type="ChEBI" id="CHEBI:65315"/>
        <dbReference type="ChEBI" id="CHEBI:74502"/>
        <dbReference type="EC" id="2.1.1.193"/>
    </reaction>
</comment>
<evidence type="ECO:0000256" key="2">
    <source>
        <dbReference type="ARBA" id="ARBA00005528"/>
    </source>
</evidence>
<name>H6Q5E7_WIGGL</name>
<evidence type="ECO:0000256" key="10">
    <source>
        <dbReference type="ARBA" id="ARBA00025699"/>
    </source>
</evidence>
<reference evidence="15 16" key="1">
    <citation type="journal article" date="2012" name="MBio">
        <title>Insight into the transmission biology and species-specific functional capabilities of tsetse (Diptera: glossinidae) obligate symbiont wigglesworthia.</title>
        <authorList>
            <person name="Rio R.V."/>
            <person name="Symula R.E."/>
            <person name="Wang J."/>
            <person name="Lohs C."/>
            <person name="Wu Y.N."/>
            <person name="Snyder A.K."/>
            <person name="Bjornson R.D."/>
            <person name="Oshima K."/>
            <person name="Biehl B.S."/>
            <person name="Perna N.T."/>
            <person name="Hattori M."/>
            <person name="Aksoy S."/>
        </authorList>
    </citation>
    <scope>NUCLEOTIDE SEQUENCE [LARGE SCALE GENOMIC DNA]</scope>
    <source>
        <strain evidence="15">WGM</strain>
    </source>
</reference>
<dbReference type="KEGG" id="wgl:WIGMOR_0616"/>
<evidence type="ECO:0000313" key="15">
    <source>
        <dbReference type="EMBL" id="AFA41430.1"/>
    </source>
</evidence>
<feature type="domain" description="Ribosomal RNA small subunit methyltransferase E methyltransferase" evidence="13">
    <location>
        <begin position="75"/>
        <end position="236"/>
    </location>
</feature>
<dbReference type="InterPro" id="IPR046887">
    <property type="entry name" value="RsmE_PUA-like"/>
</dbReference>
<dbReference type="InterPro" id="IPR046886">
    <property type="entry name" value="RsmE_MTase_dom"/>
</dbReference>
<evidence type="ECO:0000259" key="14">
    <source>
        <dbReference type="Pfam" id="PF20260"/>
    </source>
</evidence>
<keyword evidence="16" id="KW-1185">Reference proteome</keyword>
<gene>
    <name evidence="15" type="primary">rsmE</name>
    <name evidence="15" type="synonym">yggJ</name>
    <name evidence="15" type="ORF">WIGMOR_0616</name>
</gene>
<protein>
    <recommendedName>
        <fullName evidence="4 12">Ribosomal RNA small subunit methyltransferase E</fullName>
        <ecNumber evidence="3 12">2.1.1.193</ecNumber>
    </recommendedName>
</protein>
<dbReference type="Gene3D" id="3.40.1280.10">
    <property type="match status" value="1"/>
</dbReference>
<dbReference type="InterPro" id="IPR006700">
    <property type="entry name" value="RsmE"/>
</dbReference>
<dbReference type="Pfam" id="PF20260">
    <property type="entry name" value="PUA_4"/>
    <property type="match status" value="1"/>
</dbReference>
<dbReference type="GO" id="GO:0005737">
    <property type="term" value="C:cytoplasm"/>
    <property type="evidence" value="ECO:0007669"/>
    <property type="project" value="UniProtKB-SubCell"/>
</dbReference>
<evidence type="ECO:0000256" key="9">
    <source>
        <dbReference type="ARBA" id="ARBA00022691"/>
    </source>
</evidence>
<evidence type="ECO:0000313" key="16">
    <source>
        <dbReference type="Proteomes" id="UP000009061"/>
    </source>
</evidence>
<keyword evidence="9 12" id="KW-0949">S-adenosyl-L-methionine</keyword>
<dbReference type="NCBIfam" id="NF008692">
    <property type="entry name" value="PRK11713.1-5"/>
    <property type="match status" value="1"/>
</dbReference>